<accession>A0A6J7EG78</accession>
<reference evidence="3" key="1">
    <citation type="submission" date="2020-05" db="EMBL/GenBank/DDBJ databases">
        <authorList>
            <person name="Chiriac C."/>
            <person name="Salcher M."/>
            <person name="Ghai R."/>
            <person name="Kavagutti S V."/>
        </authorList>
    </citation>
    <scope>NUCLEOTIDE SEQUENCE</scope>
</reference>
<gene>
    <name evidence="3" type="ORF">UFOPK3444_01522</name>
</gene>
<proteinExistence type="inferred from homology"/>
<dbReference type="PANTHER" id="PTHR43022">
    <property type="entry name" value="PROTEIN SMF"/>
    <property type="match status" value="1"/>
</dbReference>
<evidence type="ECO:0000259" key="2">
    <source>
        <dbReference type="Pfam" id="PF02481"/>
    </source>
</evidence>
<dbReference type="PANTHER" id="PTHR43022:SF1">
    <property type="entry name" value="PROTEIN SMF"/>
    <property type="match status" value="1"/>
</dbReference>
<dbReference type="EMBL" id="CAFBLU010000042">
    <property type="protein sequence ID" value="CAB4881966.1"/>
    <property type="molecule type" value="Genomic_DNA"/>
</dbReference>
<evidence type="ECO:0000256" key="1">
    <source>
        <dbReference type="ARBA" id="ARBA00006525"/>
    </source>
</evidence>
<protein>
    <submittedName>
        <fullName evidence="3">Unannotated protein</fullName>
    </submittedName>
</protein>
<name>A0A6J7EG78_9ZZZZ</name>
<organism evidence="3">
    <name type="scientific">freshwater metagenome</name>
    <dbReference type="NCBI Taxonomy" id="449393"/>
    <lineage>
        <taxon>unclassified sequences</taxon>
        <taxon>metagenomes</taxon>
        <taxon>ecological metagenomes</taxon>
    </lineage>
</organism>
<dbReference type="InterPro" id="IPR057666">
    <property type="entry name" value="DrpA_SLOG"/>
</dbReference>
<feature type="domain" description="Smf/DprA SLOG" evidence="2">
    <location>
        <begin position="89"/>
        <end position="294"/>
    </location>
</feature>
<dbReference type="Pfam" id="PF02481">
    <property type="entry name" value="DNA_processg_A"/>
    <property type="match status" value="1"/>
</dbReference>
<dbReference type="SUPFAM" id="SSF102405">
    <property type="entry name" value="MCP/YpsA-like"/>
    <property type="match status" value="1"/>
</dbReference>
<sequence length="361" mass="37482">MSTAIHPCEGCELNAYALEIAGGHIEVMARRTRPAGLLNLAAEDLISAVGGKRRDHLMRLLTAFDPEASRLRRADWGAVGGCRHQGGIPRQLGAFSDPEPPWVLNAKGNLDLLPDPDQGGYAGVVGARRADAYGRHTAEHLAREVARAGGVVVSGLAFGVDAAAHRGALDAAGGRTIAVVGGGLDRPYPQQNTGLHSQIAREALIIGEMPLGSGVWRWSFPARNRLIAALSTVVVVVQAAARSGSLHTADAALARGKPVAAVPGRIDLEVSEGSNGLLADGAMMISSAASLLDLLGLAPSRQEGVIPEELESAWQALREDRAVAVLDAGGPAATAIRSDLARLELLGLASRLPGGEWVSRA</sequence>
<dbReference type="Gene3D" id="3.40.50.450">
    <property type="match status" value="1"/>
</dbReference>
<dbReference type="GO" id="GO:0009294">
    <property type="term" value="P:DNA-mediated transformation"/>
    <property type="evidence" value="ECO:0007669"/>
    <property type="project" value="InterPro"/>
</dbReference>
<comment type="similarity">
    <text evidence="1">Belongs to the DprA/Smf family.</text>
</comment>
<dbReference type="AlphaFoldDB" id="A0A6J7EG78"/>
<evidence type="ECO:0000313" key="3">
    <source>
        <dbReference type="EMBL" id="CAB4881966.1"/>
    </source>
</evidence>
<dbReference type="InterPro" id="IPR003488">
    <property type="entry name" value="DprA"/>
</dbReference>